<gene>
    <name evidence="1" type="ORF">rCG_44798</name>
</gene>
<dbReference type="AlphaFoldDB" id="A6I5U3"/>
<evidence type="ECO:0000313" key="2">
    <source>
        <dbReference type="Proteomes" id="UP000234681"/>
    </source>
</evidence>
<dbReference type="Proteomes" id="UP000234681">
    <property type="component" value="Chromosome 2"/>
</dbReference>
<name>A6I5U3_RAT</name>
<proteinExistence type="predicted"/>
<accession>A6I5U3</accession>
<dbReference type="EMBL" id="CH473955">
    <property type="protein sequence ID" value="EDM10401.1"/>
    <property type="molecule type" value="Genomic_DNA"/>
</dbReference>
<organism evidence="1 2">
    <name type="scientific">Rattus norvegicus</name>
    <name type="common">Rat</name>
    <dbReference type="NCBI Taxonomy" id="10116"/>
    <lineage>
        <taxon>Eukaryota</taxon>
        <taxon>Metazoa</taxon>
        <taxon>Chordata</taxon>
        <taxon>Craniata</taxon>
        <taxon>Vertebrata</taxon>
        <taxon>Euteleostomi</taxon>
        <taxon>Mammalia</taxon>
        <taxon>Eutheria</taxon>
        <taxon>Euarchontoglires</taxon>
        <taxon>Glires</taxon>
        <taxon>Rodentia</taxon>
        <taxon>Myomorpha</taxon>
        <taxon>Muroidea</taxon>
        <taxon>Muridae</taxon>
        <taxon>Murinae</taxon>
        <taxon>Rattus</taxon>
    </lineage>
</organism>
<sequence length="47" mass="5409">MKRRGVYCGKIFIGRSPQEGEGFRCLVLQTRNNLSSCDVKDLLIFFI</sequence>
<evidence type="ECO:0000313" key="1">
    <source>
        <dbReference type="EMBL" id="EDM10401.1"/>
    </source>
</evidence>
<protein>
    <submittedName>
        <fullName evidence="1">RCG44798</fullName>
    </submittedName>
</protein>
<reference evidence="2" key="1">
    <citation type="submission" date="2005-09" db="EMBL/GenBank/DDBJ databases">
        <authorList>
            <person name="Mural R.J."/>
            <person name="Li P.W."/>
            <person name="Adams M.D."/>
            <person name="Amanatides P.G."/>
            <person name="Baden-Tillson H."/>
            <person name="Barnstead M."/>
            <person name="Chin S.H."/>
            <person name="Dew I."/>
            <person name="Evans C.A."/>
            <person name="Ferriera S."/>
            <person name="Flanigan M."/>
            <person name="Fosler C."/>
            <person name="Glodek A."/>
            <person name="Gu Z."/>
            <person name="Holt R.A."/>
            <person name="Jennings D."/>
            <person name="Kraft C.L."/>
            <person name="Lu F."/>
            <person name="Nguyen T."/>
            <person name="Nusskern D.R."/>
            <person name="Pfannkoch C.M."/>
            <person name="Sitter C."/>
            <person name="Sutton G.G."/>
            <person name="Venter J.C."/>
            <person name="Wang Z."/>
            <person name="Woodage T."/>
            <person name="Zheng X.H."/>
            <person name="Zhong F."/>
        </authorList>
    </citation>
    <scope>NUCLEOTIDE SEQUENCE [LARGE SCALE GENOMIC DNA]</scope>
    <source>
        <strain>BN</strain>
        <strain evidence="2">Sprague-Dawley</strain>
    </source>
</reference>